<dbReference type="InterPro" id="IPR029064">
    <property type="entry name" value="Ribosomal_eL30-like_sf"/>
</dbReference>
<protein>
    <submittedName>
        <fullName evidence="2">6883_t:CDS:1</fullName>
    </submittedName>
</protein>
<evidence type="ECO:0000256" key="1">
    <source>
        <dbReference type="SAM" id="MobiDB-lite"/>
    </source>
</evidence>
<dbReference type="GO" id="GO:0005829">
    <property type="term" value="C:cytosol"/>
    <property type="evidence" value="ECO:0007669"/>
    <property type="project" value="TreeGrafter"/>
</dbReference>
<dbReference type="InterPro" id="IPR013241">
    <property type="entry name" value="RNase_P_Pop3"/>
</dbReference>
<dbReference type="Pfam" id="PF08228">
    <property type="entry name" value="RNase_P_pop3"/>
    <property type="match status" value="1"/>
</dbReference>
<proteinExistence type="predicted"/>
<dbReference type="GO" id="GO:0000172">
    <property type="term" value="C:ribonuclease MRP complex"/>
    <property type="evidence" value="ECO:0007669"/>
    <property type="project" value="TreeGrafter"/>
</dbReference>
<dbReference type="GO" id="GO:0006364">
    <property type="term" value="P:rRNA processing"/>
    <property type="evidence" value="ECO:0007669"/>
    <property type="project" value="InterPro"/>
</dbReference>
<dbReference type="Gene3D" id="3.30.1330.30">
    <property type="match status" value="1"/>
</dbReference>
<dbReference type="Proteomes" id="UP000789739">
    <property type="component" value="Unassembled WGS sequence"/>
</dbReference>
<dbReference type="SUPFAM" id="SSF55315">
    <property type="entry name" value="L30e-like"/>
    <property type="match status" value="1"/>
</dbReference>
<reference evidence="2" key="1">
    <citation type="submission" date="2021-06" db="EMBL/GenBank/DDBJ databases">
        <authorList>
            <person name="Kallberg Y."/>
            <person name="Tangrot J."/>
            <person name="Rosling A."/>
        </authorList>
    </citation>
    <scope>NUCLEOTIDE SEQUENCE</scope>
    <source>
        <strain evidence="2">BR232B</strain>
    </source>
</reference>
<dbReference type="PANTHER" id="PTHR28272:SF1">
    <property type="entry name" value="RIBONUCLEASES P_MRP PROTEIN SUBUNIT POP3"/>
    <property type="match status" value="1"/>
</dbReference>
<feature type="compositionally biased region" description="Polar residues" evidence="1">
    <location>
        <begin position="24"/>
        <end position="33"/>
    </location>
</feature>
<dbReference type="GO" id="GO:0005655">
    <property type="term" value="C:nucleolar ribonuclease P complex"/>
    <property type="evidence" value="ECO:0007669"/>
    <property type="project" value="TreeGrafter"/>
</dbReference>
<feature type="region of interest" description="Disordered" evidence="1">
    <location>
        <begin position="231"/>
        <end position="252"/>
    </location>
</feature>
<accession>A0A9N9FZX8</accession>
<dbReference type="GO" id="GO:0008033">
    <property type="term" value="P:tRNA processing"/>
    <property type="evidence" value="ECO:0007669"/>
    <property type="project" value="InterPro"/>
</dbReference>
<evidence type="ECO:0000313" key="3">
    <source>
        <dbReference type="Proteomes" id="UP000789739"/>
    </source>
</evidence>
<feature type="compositionally biased region" description="Polar residues" evidence="1">
    <location>
        <begin position="243"/>
        <end position="252"/>
    </location>
</feature>
<dbReference type="GO" id="GO:0004526">
    <property type="term" value="F:ribonuclease P activity"/>
    <property type="evidence" value="ECO:0007669"/>
    <property type="project" value="TreeGrafter"/>
</dbReference>
<dbReference type="EMBL" id="CAJVPI010000738">
    <property type="protein sequence ID" value="CAG8567592.1"/>
    <property type="molecule type" value="Genomic_DNA"/>
</dbReference>
<sequence length="252" mass="28562">MPRERVVIPKQTPSPYRKVDKKSVTSNASNISERTVKDKKATTHTGSSIRVEEKKRKTVFKAVLDSPFNINWPDVSKETQEEILQVLCSTLSSFGESKRIRKSKDIVIGLNAVTRRLELQPENLDSLLRMVFVCKSDISPPILYAHMPVMAAINPSLLLVALPFGAERRLSELLSVKRVACIGIKRESTGFDNLYELVQQKVPHVSAPWLNNVRVGFDYRSPNLKTFVTSAPVEKKRRKTRNEQNIPSQHTK</sequence>
<feature type="region of interest" description="Disordered" evidence="1">
    <location>
        <begin position="1"/>
        <end position="49"/>
    </location>
</feature>
<dbReference type="AlphaFoldDB" id="A0A9N9FZX8"/>
<name>A0A9N9FZX8_9GLOM</name>
<dbReference type="GO" id="GO:0034965">
    <property type="term" value="P:intronic box C/D snoRNA processing"/>
    <property type="evidence" value="ECO:0007669"/>
    <property type="project" value="TreeGrafter"/>
</dbReference>
<evidence type="ECO:0000313" key="2">
    <source>
        <dbReference type="EMBL" id="CAG8567592.1"/>
    </source>
</evidence>
<dbReference type="PANTHER" id="PTHR28272">
    <property type="entry name" value="RIBONUCLEASES P/MRP PROTEIN SUBUNIT POP3"/>
    <property type="match status" value="1"/>
</dbReference>
<gene>
    <name evidence="2" type="ORF">PBRASI_LOCUS5926</name>
</gene>
<organism evidence="2 3">
    <name type="scientific">Paraglomus brasilianum</name>
    <dbReference type="NCBI Taxonomy" id="144538"/>
    <lineage>
        <taxon>Eukaryota</taxon>
        <taxon>Fungi</taxon>
        <taxon>Fungi incertae sedis</taxon>
        <taxon>Mucoromycota</taxon>
        <taxon>Glomeromycotina</taxon>
        <taxon>Glomeromycetes</taxon>
        <taxon>Paraglomerales</taxon>
        <taxon>Paraglomeraceae</taxon>
        <taxon>Paraglomus</taxon>
    </lineage>
</organism>
<keyword evidence="3" id="KW-1185">Reference proteome</keyword>
<dbReference type="GO" id="GO:0000171">
    <property type="term" value="F:ribonuclease MRP activity"/>
    <property type="evidence" value="ECO:0007669"/>
    <property type="project" value="TreeGrafter"/>
</dbReference>
<dbReference type="OrthoDB" id="20109at2759"/>
<comment type="caution">
    <text evidence="2">The sequence shown here is derived from an EMBL/GenBank/DDBJ whole genome shotgun (WGS) entry which is preliminary data.</text>
</comment>